<dbReference type="Pfam" id="PF25032">
    <property type="entry name" value="N-HEAT_ATR"/>
    <property type="match status" value="1"/>
</dbReference>
<dbReference type="Proteomes" id="UP000695022">
    <property type="component" value="Unplaced"/>
</dbReference>
<gene>
    <name evidence="3" type="primary">LOC106813708</name>
</gene>
<sequence length="181" mass="19589">MESEVQEAIASLRNQDLNAVAATSAEKFEAIVKIRAALYDMASSYLRDIKKVAVDISKAGGCADQPDVILKFIHHLITTTNGGVFVDGVHGLTDGSVGRHFQLSYDFSTWVVSVVVKSRGHPGCSRLHARCAEVLLSLFVLARTRNPPMFTLLLAEVTRAMIEAIHSLGLISSGAQTFEFG</sequence>
<proteinExistence type="predicted"/>
<feature type="domain" description="Serine/threonine-protein kinase ATR-like N-HEAT region" evidence="1">
    <location>
        <begin position="19"/>
        <end position="157"/>
    </location>
</feature>
<evidence type="ECO:0000313" key="3">
    <source>
        <dbReference type="RefSeq" id="XP_014673403.1"/>
    </source>
</evidence>
<protein>
    <submittedName>
        <fullName evidence="3">Serine/threonine-protein kinase ATR-like</fullName>
    </submittedName>
</protein>
<dbReference type="RefSeq" id="XP_014673403.1">
    <property type="nucleotide sequence ID" value="XM_014817917.1"/>
</dbReference>
<keyword evidence="2" id="KW-1185">Reference proteome</keyword>
<accession>A0ABM1EMI2</accession>
<dbReference type="InterPro" id="IPR056803">
    <property type="entry name" value="ATR-like_N-HEAT"/>
</dbReference>
<evidence type="ECO:0000313" key="2">
    <source>
        <dbReference type="Proteomes" id="UP000695022"/>
    </source>
</evidence>
<reference evidence="3" key="1">
    <citation type="submission" date="2025-08" db="UniProtKB">
        <authorList>
            <consortium name="RefSeq"/>
        </authorList>
    </citation>
    <scope>IDENTIFICATION</scope>
</reference>
<name>A0ABM1EMI2_PRICU</name>
<dbReference type="GeneID" id="106813708"/>
<evidence type="ECO:0000259" key="1">
    <source>
        <dbReference type="Pfam" id="PF25032"/>
    </source>
</evidence>
<organism evidence="2 3">
    <name type="scientific">Priapulus caudatus</name>
    <name type="common">Priapulid worm</name>
    <dbReference type="NCBI Taxonomy" id="37621"/>
    <lineage>
        <taxon>Eukaryota</taxon>
        <taxon>Metazoa</taxon>
        <taxon>Ecdysozoa</taxon>
        <taxon>Scalidophora</taxon>
        <taxon>Priapulida</taxon>
        <taxon>Priapulimorpha</taxon>
        <taxon>Priapulimorphida</taxon>
        <taxon>Priapulidae</taxon>
        <taxon>Priapulus</taxon>
    </lineage>
</organism>